<protein>
    <submittedName>
        <fullName evidence="1">Uncharacterized conserved protein</fullName>
    </submittedName>
</protein>
<keyword evidence="2" id="KW-1185">Reference proteome</keyword>
<accession>A0A1G7ZJX9</accession>
<sequence length="177" mass="19306">MTTTQLACKCGKVHLDVQGRPFITTECHCNSCREAAQRLGGLPGAPAILADNGGTPFILYRKDRAHITQGAEHLKAFRLTPKSVTRRIVATCCNTPMFLEFKGGHWMSIYAALWPEADRPAMTIRTMTADRNDLPALDDSIPSGALHTAGFYAKLFGVWAAMGFRSPEVIVDGEINA</sequence>
<dbReference type="EMBL" id="FNCS01000020">
    <property type="protein sequence ID" value="SDH08877.1"/>
    <property type="molecule type" value="Genomic_DNA"/>
</dbReference>
<evidence type="ECO:0000313" key="1">
    <source>
        <dbReference type="EMBL" id="SDH08877.1"/>
    </source>
</evidence>
<dbReference type="InterPro" id="IPR046149">
    <property type="entry name" value="DUF6151"/>
</dbReference>
<dbReference type="InterPro" id="IPR011057">
    <property type="entry name" value="Mss4-like_sf"/>
</dbReference>
<proteinExistence type="predicted"/>
<reference evidence="1 2" key="1">
    <citation type="submission" date="2016-10" db="EMBL/GenBank/DDBJ databases">
        <authorList>
            <person name="de Groot N.N."/>
        </authorList>
    </citation>
    <scope>NUCLEOTIDE SEQUENCE [LARGE SCALE GENOMIC DNA]</scope>
    <source>
        <strain evidence="1 2">CGMCC 1.10267</strain>
    </source>
</reference>
<dbReference type="Gene3D" id="3.90.1590.10">
    <property type="entry name" value="glutathione-dependent formaldehyde- activating enzyme (gfa)"/>
    <property type="match status" value="1"/>
</dbReference>
<dbReference type="Pfam" id="PF19648">
    <property type="entry name" value="DUF6151"/>
    <property type="match status" value="1"/>
</dbReference>
<dbReference type="STRING" id="440168.SAMN04487974_12056"/>
<dbReference type="SUPFAM" id="SSF51316">
    <property type="entry name" value="Mss4-like"/>
    <property type="match status" value="1"/>
</dbReference>
<dbReference type="AlphaFoldDB" id="A0A1G7ZJX9"/>
<dbReference type="Proteomes" id="UP000199495">
    <property type="component" value="Unassembled WGS sequence"/>
</dbReference>
<name>A0A1G7ZJX9_9HYPH</name>
<evidence type="ECO:0000313" key="2">
    <source>
        <dbReference type="Proteomes" id="UP000199495"/>
    </source>
</evidence>
<gene>
    <name evidence="1" type="ORF">SAMN04487974_12056</name>
</gene>
<dbReference type="OrthoDB" id="7268727at2"/>
<organism evidence="1 2">
    <name type="scientific">Pelagibacterium luteolum</name>
    <dbReference type="NCBI Taxonomy" id="440168"/>
    <lineage>
        <taxon>Bacteria</taxon>
        <taxon>Pseudomonadati</taxon>
        <taxon>Pseudomonadota</taxon>
        <taxon>Alphaproteobacteria</taxon>
        <taxon>Hyphomicrobiales</taxon>
        <taxon>Devosiaceae</taxon>
        <taxon>Pelagibacterium</taxon>
    </lineage>
</organism>
<dbReference type="RefSeq" id="WP_090599036.1">
    <property type="nucleotide sequence ID" value="NZ_FNCS01000020.1"/>
</dbReference>